<name>A0A8J5R7Y2_9HYME</name>
<evidence type="ECO:0000256" key="1">
    <source>
        <dbReference type="SAM" id="MobiDB-lite"/>
    </source>
</evidence>
<organism evidence="2 3">
    <name type="scientific">Cotesia typhae</name>
    <dbReference type="NCBI Taxonomy" id="2053667"/>
    <lineage>
        <taxon>Eukaryota</taxon>
        <taxon>Metazoa</taxon>
        <taxon>Ecdysozoa</taxon>
        <taxon>Arthropoda</taxon>
        <taxon>Hexapoda</taxon>
        <taxon>Insecta</taxon>
        <taxon>Pterygota</taxon>
        <taxon>Neoptera</taxon>
        <taxon>Endopterygota</taxon>
        <taxon>Hymenoptera</taxon>
        <taxon>Apocrita</taxon>
        <taxon>Ichneumonoidea</taxon>
        <taxon>Braconidae</taxon>
        <taxon>Microgastrinae</taxon>
        <taxon>Cotesia</taxon>
    </lineage>
</organism>
<accession>A0A8J5R7Y2</accession>
<protein>
    <submittedName>
        <fullName evidence="2">Uncharacterized protein</fullName>
    </submittedName>
</protein>
<feature type="compositionally biased region" description="Polar residues" evidence="1">
    <location>
        <begin position="205"/>
        <end position="220"/>
    </location>
</feature>
<evidence type="ECO:0000313" key="3">
    <source>
        <dbReference type="Proteomes" id="UP000729913"/>
    </source>
</evidence>
<dbReference type="EMBL" id="JAAOIC020000019">
    <property type="protein sequence ID" value="KAG8040913.1"/>
    <property type="molecule type" value="Genomic_DNA"/>
</dbReference>
<proteinExistence type="predicted"/>
<keyword evidence="3" id="KW-1185">Reference proteome</keyword>
<reference evidence="2" key="1">
    <citation type="submission" date="2020-03" db="EMBL/GenBank/DDBJ databases">
        <authorList>
            <person name="Chebbi M.A."/>
            <person name="Drezen J.M."/>
        </authorList>
    </citation>
    <scope>NUCLEOTIDE SEQUENCE</scope>
    <source>
        <tissue evidence="2">Whole body</tissue>
    </source>
</reference>
<dbReference type="AlphaFoldDB" id="A0A8J5R7Y2"/>
<feature type="region of interest" description="Disordered" evidence="1">
    <location>
        <begin position="180"/>
        <end position="233"/>
    </location>
</feature>
<sequence>MEFFTNPFQGLVVAEPSPSQLTKIIRDYVNLTDNFAKSYESFKQRDYVQLPGRLIQVSKIGKEKFKFVSAANLHSPSGRMPSNLEREIKDAVRQVGDQFSSLNDRSPSVVDSDDSISLNTLQSSNRSMEVDKGRKGPSLMAFNDLQSVATSNTNFKSSEADALSSAPSSFYNVNLDDNESVVSSGHNDRSSDEKSESFAFDKKTLPSNFDKTTTRSPFSDNSKKNYRKYMPNH</sequence>
<gene>
    <name evidence="2" type="ORF">G9C98_001901</name>
</gene>
<comment type="caution">
    <text evidence="2">The sequence shown here is derived from an EMBL/GenBank/DDBJ whole genome shotgun (WGS) entry which is preliminary data.</text>
</comment>
<dbReference type="Proteomes" id="UP000729913">
    <property type="component" value="Unassembled WGS sequence"/>
</dbReference>
<reference evidence="2" key="2">
    <citation type="submission" date="2021-04" db="EMBL/GenBank/DDBJ databases">
        <title>Genome-wide patterns of bracovirus chromosomal integration into multiple host tissues during parasitism.</title>
        <authorList>
            <person name="Chebbi M.A.C."/>
        </authorList>
    </citation>
    <scope>NUCLEOTIDE SEQUENCE</scope>
    <source>
        <tissue evidence="2">Whole body</tissue>
    </source>
</reference>
<dbReference type="OrthoDB" id="7684497at2759"/>
<evidence type="ECO:0000313" key="2">
    <source>
        <dbReference type="EMBL" id="KAG8040913.1"/>
    </source>
</evidence>
<feature type="compositionally biased region" description="Basic and acidic residues" evidence="1">
    <location>
        <begin position="186"/>
        <end position="204"/>
    </location>
</feature>